<dbReference type="Pfam" id="PF03168">
    <property type="entry name" value="LEA_2"/>
    <property type="match status" value="1"/>
</dbReference>
<dbReference type="InterPro" id="IPR004864">
    <property type="entry name" value="LEA_2"/>
</dbReference>
<feature type="transmembrane region" description="Helical" evidence="1">
    <location>
        <begin position="60"/>
        <end position="87"/>
    </location>
</feature>
<name>A0A8T2V8E5_CERRI</name>
<keyword evidence="4" id="KW-1185">Reference proteome</keyword>
<sequence length="247" mass="26571">MAEPTILKVKENTSKGAGDVEFAGATAAEGGGRAYHERVGVGETEVKEDEPLLMKRRKAALIGCCGVLAFTTVLLGLIILILAFTVFKAKEPDISIKQIELGSLGLPTSLNLSDLHLNLSLTVVVSVYNPNHASFRYSNSTSFMFYRQLIVGEASVPAGKIGARDTEVLRSTLMLNASSSLLLEPNLLTDFSAGSFPMSTSSIVYGRVNILNIFKHHARSSSVCTMSIDISSRSVQNLTCSTHVKFL</sequence>
<keyword evidence="1" id="KW-1133">Transmembrane helix</keyword>
<evidence type="ECO:0000259" key="2">
    <source>
        <dbReference type="Pfam" id="PF03168"/>
    </source>
</evidence>
<gene>
    <name evidence="3" type="ORF">KP509_03G000900</name>
</gene>
<dbReference type="OMA" id="KHVTIYS"/>
<evidence type="ECO:0000313" key="4">
    <source>
        <dbReference type="Proteomes" id="UP000825935"/>
    </source>
</evidence>
<reference evidence="3" key="1">
    <citation type="submission" date="2021-08" db="EMBL/GenBank/DDBJ databases">
        <title>WGS assembly of Ceratopteris richardii.</title>
        <authorList>
            <person name="Marchant D.B."/>
            <person name="Chen G."/>
            <person name="Jenkins J."/>
            <person name="Shu S."/>
            <person name="Leebens-Mack J."/>
            <person name="Grimwood J."/>
            <person name="Schmutz J."/>
            <person name="Soltis P."/>
            <person name="Soltis D."/>
            <person name="Chen Z.-H."/>
        </authorList>
    </citation>
    <scope>NUCLEOTIDE SEQUENCE</scope>
    <source>
        <strain evidence="3">Whitten #5841</strain>
        <tissue evidence="3">Leaf</tissue>
    </source>
</reference>
<protein>
    <recommendedName>
        <fullName evidence="2">Late embryogenesis abundant protein LEA-2 subgroup domain-containing protein</fullName>
    </recommendedName>
</protein>
<feature type="domain" description="Late embryogenesis abundant protein LEA-2 subgroup" evidence="2">
    <location>
        <begin position="125"/>
        <end position="190"/>
    </location>
</feature>
<dbReference type="AlphaFoldDB" id="A0A8T2V8E5"/>
<dbReference type="SUPFAM" id="SSF117070">
    <property type="entry name" value="LEA14-like"/>
    <property type="match status" value="1"/>
</dbReference>
<comment type="caution">
    <text evidence="3">The sequence shown here is derived from an EMBL/GenBank/DDBJ whole genome shotgun (WGS) entry which is preliminary data.</text>
</comment>
<dbReference type="InterPro" id="IPR055301">
    <property type="entry name" value="Lea14-like_2"/>
</dbReference>
<proteinExistence type="predicted"/>
<dbReference type="EMBL" id="CM035408">
    <property type="protein sequence ID" value="KAH7440589.1"/>
    <property type="molecule type" value="Genomic_DNA"/>
</dbReference>
<dbReference type="Proteomes" id="UP000825935">
    <property type="component" value="Chromosome 3"/>
</dbReference>
<evidence type="ECO:0000313" key="3">
    <source>
        <dbReference type="EMBL" id="KAH7440589.1"/>
    </source>
</evidence>
<accession>A0A8T2V8E5</accession>
<keyword evidence="1" id="KW-0472">Membrane</keyword>
<dbReference type="OrthoDB" id="1929523at2759"/>
<dbReference type="Gene3D" id="2.60.40.1820">
    <property type="match status" value="1"/>
</dbReference>
<organism evidence="3 4">
    <name type="scientific">Ceratopteris richardii</name>
    <name type="common">Triangle waterfern</name>
    <dbReference type="NCBI Taxonomy" id="49495"/>
    <lineage>
        <taxon>Eukaryota</taxon>
        <taxon>Viridiplantae</taxon>
        <taxon>Streptophyta</taxon>
        <taxon>Embryophyta</taxon>
        <taxon>Tracheophyta</taxon>
        <taxon>Polypodiopsida</taxon>
        <taxon>Polypodiidae</taxon>
        <taxon>Polypodiales</taxon>
        <taxon>Pteridineae</taxon>
        <taxon>Pteridaceae</taxon>
        <taxon>Parkerioideae</taxon>
        <taxon>Ceratopteris</taxon>
    </lineage>
</organism>
<dbReference type="PANTHER" id="PTHR31852">
    <property type="entry name" value="LATE EMBRYOGENESIS ABUNDANT (LEA) HYDROXYPROLINE-RICH GLYCOPROTEIN FAMILY"/>
    <property type="match status" value="1"/>
</dbReference>
<evidence type="ECO:0000256" key="1">
    <source>
        <dbReference type="SAM" id="Phobius"/>
    </source>
</evidence>
<keyword evidence="1" id="KW-0812">Transmembrane</keyword>